<dbReference type="SUPFAM" id="SSF50156">
    <property type="entry name" value="PDZ domain-like"/>
    <property type="match status" value="1"/>
</dbReference>
<dbReference type="PANTHER" id="PTHR32060:SF30">
    <property type="entry name" value="CARBOXY-TERMINAL PROCESSING PROTEASE CTPA"/>
    <property type="match status" value="1"/>
</dbReference>
<dbReference type="CDD" id="cd07560">
    <property type="entry name" value="Peptidase_S41_CPP"/>
    <property type="match status" value="1"/>
</dbReference>
<dbReference type="GO" id="GO:0004175">
    <property type="term" value="F:endopeptidase activity"/>
    <property type="evidence" value="ECO:0007669"/>
    <property type="project" value="TreeGrafter"/>
</dbReference>
<evidence type="ECO:0000259" key="7">
    <source>
        <dbReference type="PROSITE" id="PS50106"/>
    </source>
</evidence>
<gene>
    <name evidence="8" type="ordered locus">Dde_1437</name>
</gene>
<dbReference type="FunFam" id="3.30.750.44:FF:000001">
    <property type="entry name" value="S41 family peptidase"/>
    <property type="match status" value="1"/>
</dbReference>
<dbReference type="InterPro" id="IPR001478">
    <property type="entry name" value="PDZ"/>
</dbReference>
<keyword evidence="4 5" id="KW-0720">Serine protease</keyword>
<dbReference type="Gene3D" id="2.30.42.10">
    <property type="match status" value="1"/>
</dbReference>
<name>Q312B0_OLEA2</name>
<dbReference type="eggNOG" id="COG0793">
    <property type="taxonomic scope" value="Bacteria"/>
</dbReference>
<evidence type="ECO:0000256" key="4">
    <source>
        <dbReference type="ARBA" id="ARBA00022825"/>
    </source>
</evidence>
<dbReference type="NCBIfam" id="TIGR00225">
    <property type="entry name" value="prc"/>
    <property type="match status" value="1"/>
</dbReference>
<dbReference type="STRING" id="207559.Dde_1437"/>
<dbReference type="Pfam" id="PF03572">
    <property type="entry name" value="Peptidase_S41"/>
    <property type="match status" value="1"/>
</dbReference>
<protein>
    <submittedName>
        <fullName evidence="8">Carboxyl-terminal protease</fullName>
    </submittedName>
</protein>
<proteinExistence type="inferred from homology"/>
<dbReference type="RefSeq" id="WP_011367405.1">
    <property type="nucleotide sequence ID" value="NC_007519.1"/>
</dbReference>
<evidence type="ECO:0000313" key="9">
    <source>
        <dbReference type="Proteomes" id="UP000002710"/>
    </source>
</evidence>
<keyword evidence="3 5" id="KW-0378">Hydrolase</keyword>
<dbReference type="InterPro" id="IPR005151">
    <property type="entry name" value="Tail-specific_protease"/>
</dbReference>
<dbReference type="InterPro" id="IPR055210">
    <property type="entry name" value="CtpA/B_N"/>
</dbReference>
<evidence type="ECO:0000256" key="5">
    <source>
        <dbReference type="RuleBase" id="RU004404"/>
    </source>
</evidence>
<dbReference type="GO" id="GO:0007165">
    <property type="term" value="P:signal transduction"/>
    <property type="evidence" value="ECO:0007669"/>
    <property type="project" value="TreeGrafter"/>
</dbReference>
<feature type="domain" description="PDZ" evidence="7">
    <location>
        <begin position="82"/>
        <end position="150"/>
    </location>
</feature>
<dbReference type="MEROPS" id="S41.004"/>
<organism evidence="8 9">
    <name type="scientific">Oleidesulfovibrio alaskensis (strain ATCC BAA-1058 / DSM 17464 / G20)</name>
    <name type="common">Desulfovibrio alaskensis</name>
    <dbReference type="NCBI Taxonomy" id="207559"/>
    <lineage>
        <taxon>Bacteria</taxon>
        <taxon>Pseudomonadati</taxon>
        <taxon>Thermodesulfobacteriota</taxon>
        <taxon>Desulfovibrionia</taxon>
        <taxon>Desulfovibrionales</taxon>
        <taxon>Desulfovibrionaceae</taxon>
        <taxon>Oleidesulfovibrio</taxon>
    </lineage>
</organism>
<dbReference type="Pfam" id="PF22694">
    <property type="entry name" value="CtpB_N-like"/>
    <property type="match status" value="1"/>
</dbReference>
<keyword evidence="2 5" id="KW-0645">Protease</keyword>
<dbReference type="GO" id="GO:0030288">
    <property type="term" value="C:outer membrane-bounded periplasmic space"/>
    <property type="evidence" value="ECO:0007669"/>
    <property type="project" value="TreeGrafter"/>
</dbReference>
<dbReference type="FunFam" id="2.30.42.10:FF:000063">
    <property type="entry name" value="Peptidase, S41 family"/>
    <property type="match status" value="1"/>
</dbReference>
<dbReference type="SMART" id="SM00228">
    <property type="entry name" value="PDZ"/>
    <property type="match status" value="1"/>
</dbReference>
<dbReference type="AlphaFoldDB" id="Q312B0"/>
<accession>Q312B0</accession>
<dbReference type="EMBL" id="CP000112">
    <property type="protein sequence ID" value="ABB38236.1"/>
    <property type="molecule type" value="Genomic_DNA"/>
</dbReference>
<evidence type="ECO:0000256" key="1">
    <source>
        <dbReference type="ARBA" id="ARBA00009179"/>
    </source>
</evidence>
<keyword evidence="9" id="KW-1185">Reference proteome</keyword>
<dbReference type="Gene3D" id="3.30.750.44">
    <property type="match status" value="1"/>
</dbReference>
<evidence type="ECO:0000256" key="2">
    <source>
        <dbReference type="ARBA" id="ARBA00022670"/>
    </source>
</evidence>
<evidence type="ECO:0000256" key="6">
    <source>
        <dbReference type="SAM" id="MobiDB-lite"/>
    </source>
</evidence>
<dbReference type="CDD" id="cd06782">
    <property type="entry name" value="cpPDZ_CPP-like"/>
    <property type="match status" value="1"/>
</dbReference>
<sequence>MRLSLWTATFIVFLTLTVSIGPGNATDGPGRFESLKRFSQVLDLVERFYVSDVSRDELMEGAIRGMLQNLDPHSAFLDAAEYREMQESTSGEFFGIGIEITQQNDRLVVVAPIADTPAARAGLRAGDIILAVDGKLTQEMTLRESVSRIRGPRGSTVKLTILHEGENSPETVSIERDSIPLISVKSHELEPGYLWVRLSRFSERTTNELHDAIREERKRGPIKGLILDLRNNPGGLLDQAVHVADTFLSEGTIVSIKGRIESNNRDFKATAQATDVKAPLVVLVNAGSASASEIVAGALRDHKRGLLLGERTFGKGSVQNVIPLADGSGLKLTIALYHTPDGTSIQAEGVEPDIKLPFVQPAREEESKAKHPFGIMREKDLARHLENGEDKKSPETERDKESVASLERDNQLRMALQLVKQLPRLQAIH</sequence>
<dbReference type="FunFam" id="3.90.226.10:FF:000029">
    <property type="entry name" value="Peptidase, S41 family"/>
    <property type="match status" value="1"/>
</dbReference>
<dbReference type="InterPro" id="IPR036034">
    <property type="entry name" value="PDZ_sf"/>
</dbReference>
<dbReference type="GO" id="GO:0008236">
    <property type="term" value="F:serine-type peptidase activity"/>
    <property type="evidence" value="ECO:0007669"/>
    <property type="project" value="UniProtKB-KW"/>
</dbReference>
<dbReference type="GO" id="GO:0006508">
    <property type="term" value="P:proteolysis"/>
    <property type="evidence" value="ECO:0007669"/>
    <property type="project" value="UniProtKB-KW"/>
</dbReference>
<dbReference type="InterPro" id="IPR004447">
    <property type="entry name" value="Peptidase_S41A"/>
</dbReference>
<dbReference type="Pfam" id="PF13180">
    <property type="entry name" value="PDZ_2"/>
    <property type="match status" value="1"/>
</dbReference>
<evidence type="ECO:0000313" key="8">
    <source>
        <dbReference type="EMBL" id="ABB38236.1"/>
    </source>
</evidence>
<dbReference type="HOGENOM" id="CLU_017295_1_1_7"/>
<dbReference type="SMART" id="SM00245">
    <property type="entry name" value="TSPc"/>
    <property type="match status" value="1"/>
</dbReference>
<comment type="similarity">
    <text evidence="1 5">Belongs to the peptidase S41A family.</text>
</comment>
<evidence type="ECO:0000256" key="3">
    <source>
        <dbReference type="ARBA" id="ARBA00022801"/>
    </source>
</evidence>
<dbReference type="PROSITE" id="PS50106">
    <property type="entry name" value="PDZ"/>
    <property type="match status" value="1"/>
</dbReference>
<dbReference type="PANTHER" id="PTHR32060">
    <property type="entry name" value="TAIL-SPECIFIC PROTEASE"/>
    <property type="match status" value="1"/>
</dbReference>
<dbReference type="Gene3D" id="3.90.226.10">
    <property type="entry name" value="2-enoyl-CoA Hydratase, Chain A, domain 1"/>
    <property type="match status" value="1"/>
</dbReference>
<reference evidence="8 9" key="1">
    <citation type="journal article" date="2011" name="J. Bacteriol.">
        <title>Complete genome sequence and updated annotation of Desulfovibrio alaskensis G20.</title>
        <authorList>
            <person name="Hauser L.J."/>
            <person name="Land M.L."/>
            <person name="Brown S.D."/>
            <person name="Larimer F."/>
            <person name="Keller K.L."/>
            <person name="Rapp-Giles B.J."/>
            <person name="Price M.N."/>
            <person name="Lin M."/>
            <person name="Bruce D.C."/>
            <person name="Detter J.C."/>
            <person name="Tapia R."/>
            <person name="Han C.S."/>
            <person name="Goodwin L.A."/>
            <person name="Cheng J.F."/>
            <person name="Pitluck S."/>
            <person name="Copeland A."/>
            <person name="Lucas S."/>
            <person name="Nolan M."/>
            <person name="Lapidus A.L."/>
            <person name="Palumbo A.V."/>
            <person name="Wall J.D."/>
        </authorList>
    </citation>
    <scope>NUCLEOTIDE SEQUENCE [LARGE SCALE GENOMIC DNA]</scope>
    <source>
        <strain evidence="9">ATCC BAA 1058 / DSM 17464 / G20</strain>
    </source>
</reference>
<dbReference type="InterPro" id="IPR029045">
    <property type="entry name" value="ClpP/crotonase-like_dom_sf"/>
</dbReference>
<dbReference type="Proteomes" id="UP000002710">
    <property type="component" value="Chromosome"/>
</dbReference>
<feature type="region of interest" description="Disordered" evidence="6">
    <location>
        <begin position="385"/>
        <end position="408"/>
    </location>
</feature>
<dbReference type="KEGG" id="dde:Dde_1437"/>
<dbReference type="SUPFAM" id="SSF52096">
    <property type="entry name" value="ClpP/crotonase"/>
    <property type="match status" value="1"/>
</dbReference>